<dbReference type="Gene3D" id="1.20.1090.10">
    <property type="entry name" value="Dehydroquinate synthase-like - alpha domain"/>
    <property type="match status" value="1"/>
</dbReference>
<feature type="domain" description="3-dehydroquinate synthase N-terminal" evidence="12">
    <location>
        <begin position="73"/>
        <end position="183"/>
    </location>
</feature>
<dbReference type="InterPro" id="IPR016037">
    <property type="entry name" value="DHQ_synth_AroB"/>
</dbReference>
<reference evidence="14" key="1">
    <citation type="journal article" date="2004" name="Nature">
        <title>Community structure and metabolism through reconstruction of microbial genomes from the environment.</title>
        <authorList>
            <person name="Tyson G.W."/>
            <person name="Chapman J."/>
            <person name="Hugenholtz P."/>
            <person name="Allen E.E."/>
            <person name="Ram R.J."/>
            <person name="Richardson P.M."/>
            <person name="Solovyev V.V."/>
            <person name="Rubin E.M."/>
            <person name="Rokhsar D.S."/>
            <person name="Banfield J.F."/>
        </authorList>
    </citation>
    <scope>NUCLEOTIDE SEQUENCE [LARGE SCALE GENOMIC DNA]</scope>
</reference>
<organism evidence="14">
    <name type="scientific">Leptospirillum sp. Group II '5-way CG'</name>
    <dbReference type="NCBI Taxonomy" id="419541"/>
    <lineage>
        <taxon>Bacteria</taxon>
        <taxon>Pseudomonadati</taxon>
        <taxon>Nitrospirota</taxon>
        <taxon>Nitrospiria</taxon>
        <taxon>Nitrospirales</taxon>
        <taxon>Nitrospiraceae</taxon>
        <taxon>Leptospirillum</taxon>
    </lineage>
</organism>
<feature type="binding site" evidence="10">
    <location>
        <begin position="76"/>
        <end position="81"/>
    </location>
    <ligand>
        <name>NAD(+)</name>
        <dbReference type="ChEBI" id="CHEBI:57540"/>
    </ligand>
</feature>
<keyword evidence="7 10" id="KW-0520">NAD</keyword>
<name>B6ANH2_9BACT</name>
<dbReference type="GO" id="GO:0008652">
    <property type="term" value="P:amino acid biosynthetic process"/>
    <property type="evidence" value="ECO:0007669"/>
    <property type="project" value="UniProtKB-KW"/>
</dbReference>
<protein>
    <recommendedName>
        <fullName evidence="10 11">3-dehydroquinate synthase</fullName>
        <shortName evidence="10">DHQS</shortName>
        <ecNumber evidence="10 11">4.2.3.4</ecNumber>
    </recommendedName>
</protein>
<evidence type="ECO:0000256" key="2">
    <source>
        <dbReference type="ARBA" id="ARBA00001947"/>
    </source>
</evidence>
<dbReference type="GO" id="GO:0003856">
    <property type="term" value="F:3-dehydroquinate synthase activity"/>
    <property type="evidence" value="ECO:0007669"/>
    <property type="project" value="UniProtKB-UniRule"/>
</dbReference>
<evidence type="ECO:0000256" key="3">
    <source>
        <dbReference type="ARBA" id="ARBA00003485"/>
    </source>
</evidence>
<dbReference type="AlphaFoldDB" id="B6ANH2"/>
<dbReference type="GO" id="GO:0046872">
    <property type="term" value="F:metal ion binding"/>
    <property type="evidence" value="ECO:0007669"/>
    <property type="project" value="UniProtKB-KW"/>
</dbReference>
<dbReference type="NCBIfam" id="TIGR01357">
    <property type="entry name" value="aroB"/>
    <property type="match status" value="1"/>
</dbReference>
<dbReference type="PIRSF" id="PIRSF001455">
    <property type="entry name" value="DHQ_synth"/>
    <property type="match status" value="1"/>
</dbReference>
<comment type="subcellular location">
    <subcellularLocation>
        <location evidence="10">Cytoplasm</location>
    </subcellularLocation>
</comment>
<dbReference type="CDD" id="cd08195">
    <property type="entry name" value="DHQS"/>
    <property type="match status" value="1"/>
</dbReference>
<keyword evidence="5 10" id="KW-0547">Nucleotide-binding</keyword>
<dbReference type="EC" id="4.2.3.4" evidence="10 11"/>
<gene>
    <name evidence="10" type="primary">aroB</name>
    <name evidence="14" type="ORF">CGL2_10933028</name>
</gene>
<feature type="binding site" evidence="10">
    <location>
        <position position="147"/>
    </location>
    <ligand>
        <name>NAD(+)</name>
        <dbReference type="ChEBI" id="CHEBI:57540"/>
    </ligand>
</feature>
<feature type="binding site" evidence="10">
    <location>
        <position position="189"/>
    </location>
    <ligand>
        <name>Zn(2+)</name>
        <dbReference type="ChEBI" id="CHEBI:29105"/>
    </ligand>
</feature>
<accession>B6ANH2</accession>
<keyword evidence="6 10" id="KW-0862">Zinc</keyword>
<dbReference type="UniPathway" id="UPA00053">
    <property type="reaction ID" value="UER00085"/>
</dbReference>
<dbReference type="GO" id="GO:0009073">
    <property type="term" value="P:aromatic amino acid family biosynthetic process"/>
    <property type="evidence" value="ECO:0007669"/>
    <property type="project" value="UniProtKB-KW"/>
</dbReference>
<dbReference type="HAMAP" id="MF_00110">
    <property type="entry name" value="DHQ_synthase"/>
    <property type="match status" value="1"/>
</dbReference>
<comment type="similarity">
    <text evidence="10">Belongs to the sugar phosphate cyclases superfamily. Dehydroquinate synthase family.</text>
</comment>
<keyword evidence="10" id="KW-0057">Aromatic amino acid biosynthesis</keyword>
<dbReference type="GO" id="GO:0009423">
    <property type="term" value="P:chorismate biosynthetic process"/>
    <property type="evidence" value="ECO:0007669"/>
    <property type="project" value="UniProtKB-UniRule"/>
</dbReference>
<evidence type="ECO:0000256" key="7">
    <source>
        <dbReference type="ARBA" id="ARBA00023027"/>
    </source>
</evidence>
<evidence type="ECO:0000256" key="5">
    <source>
        <dbReference type="ARBA" id="ARBA00022741"/>
    </source>
</evidence>
<dbReference type="EMBL" id="DS995260">
    <property type="protein sequence ID" value="EDZ38808.1"/>
    <property type="molecule type" value="Genomic_DNA"/>
</dbReference>
<evidence type="ECO:0000256" key="1">
    <source>
        <dbReference type="ARBA" id="ARBA00001911"/>
    </source>
</evidence>
<comment type="cofactor">
    <cofactor evidence="10">
        <name>Co(2+)</name>
        <dbReference type="ChEBI" id="CHEBI:48828"/>
    </cofactor>
    <cofactor evidence="10">
        <name>Zn(2+)</name>
        <dbReference type="ChEBI" id="CHEBI:29105"/>
    </cofactor>
    <text evidence="10">Binds 1 divalent metal cation per subunit. Can use either Co(2+) or Zn(2+).</text>
</comment>
<evidence type="ECO:0000259" key="13">
    <source>
        <dbReference type="Pfam" id="PF24621"/>
    </source>
</evidence>
<dbReference type="InterPro" id="IPR030960">
    <property type="entry name" value="DHQS/DOIS_N"/>
</dbReference>
<comment type="cofactor">
    <cofactor evidence="2">
        <name>Zn(2+)</name>
        <dbReference type="ChEBI" id="CHEBI:29105"/>
    </cofactor>
</comment>
<dbReference type="Pfam" id="PF24621">
    <property type="entry name" value="DHQS_C"/>
    <property type="match status" value="1"/>
</dbReference>
<dbReference type="PANTHER" id="PTHR43622:SF1">
    <property type="entry name" value="3-DEHYDROQUINATE SYNTHASE"/>
    <property type="match status" value="1"/>
</dbReference>
<evidence type="ECO:0000313" key="14">
    <source>
        <dbReference type="EMBL" id="EDZ38808.1"/>
    </source>
</evidence>
<dbReference type="PANTHER" id="PTHR43622">
    <property type="entry name" value="3-DEHYDROQUINATE SYNTHASE"/>
    <property type="match status" value="1"/>
</dbReference>
<feature type="binding site" evidence="10">
    <location>
        <position position="254"/>
    </location>
    <ligand>
        <name>Zn(2+)</name>
        <dbReference type="ChEBI" id="CHEBI:29105"/>
    </ligand>
</feature>
<dbReference type="GO" id="GO:0000166">
    <property type="term" value="F:nucleotide binding"/>
    <property type="evidence" value="ECO:0007669"/>
    <property type="project" value="UniProtKB-KW"/>
</dbReference>
<keyword evidence="10" id="KW-0028">Amino-acid biosynthesis</keyword>
<reference evidence="14" key="2">
    <citation type="journal article" date="2008" name="PLoS Biol.">
        <title>Population genomic analysis of strain variation in Leptospirillum group II bacteria involved in acid mine drainage formation.</title>
        <authorList>
            <person name="Simmons S.L."/>
            <person name="Dibartolo G."/>
            <person name="Denef V.J."/>
            <person name="Goltsman D.S."/>
            <person name="Thelen M.P."/>
            <person name="Banfield J.F."/>
        </authorList>
    </citation>
    <scope>NUCLEOTIDE SEQUENCE [LARGE SCALE GENOMIC DNA]</scope>
</reference>
<keyword evidence="9 10" id="KW-0170">Cobalt</keyword>
<comment type="cofactor">
    <cofactor evidence="1 10">
        <name>NAD(+)</name>
        <dbReference type="ChEBI" id="CHEBI:57540"/>
    </cofactor>
</comment>
<dbReference type="Pfam" id="PF01761">
    <property type="entry name" value="DHQ_synthase"/>
    <property type="match status" value="1"/>
</dbReference>
<evidence type="ECO:0000256" key="10">
    <source>
        <dbReference type="HAMAP-Rule" id="MF_00110"/>
    </source>
</evidence>
<comment type="pathway">
    <text evidence="10">Metabolic intermediate biosynthesis; chorismate biosynthesis; chorismate from D-erythrose 4-phosphate and phosphoenolpyruvate: step 2/7.</text>
</comment>
<evidence type="ECO:0000256" key="4">
    <source>
        <dbReference type="ARBA" id="ARBA00022723"/>
    </source>
</evidence>
<comment type="function">
    <text evidence="3 10">Catalyzes the conversion of 3-deoxy-D-arabino-heptulosonate 7-phosphate (DAHP) to dehydroquinate (DHQ).</text>
</comment>
<feature type="binding site" evidence="10">
    <location>
        <position position="271"/>
    </location>
    <ligand>
        <name>Zn(2+)</name>
        <dbReference type="ChEBI" id="CHEBI:29105"/>
    </ligand>
</feature>
<proteinExistence type="inferred from homology"/>
<feature type="binding site" evidence="10">
    <location>
        <begin position="110"/>
        <end position="114"/>
    </location>
    <ligand>
        <name>NAD(+)</name>
        <dbReference type="ChEBI" id="CHEBI:57540"/>
    </ligand>
</feature>
<dbReference type="InterPro" id="IPR050071">
    <property type="entry name" value="Dehydroquinate_synthase"/>
</dbReference>
<dbReference type="Gene3D" id="3.40.50.1970">
    <property type="match status" value="1"/>
</dbReference>
<keyword evidence="4 10" id="KW-0479">Metal-binding</keyword>
<sequence length="364" mass="40159">MQFREIMVSSRSGPYPIRVGTGIRKKFPEWLVEMGFPFTRKVALLSNRTVRPLHADAISASLDTRGFPVENFDFPDGESYKTLDSVRDCLDWLLGIKWERQNPILAVGGGVVGDMGGFIASILLRGVPLVHIPTTVVGQVDSSIGGKTGVDHRAGKNLIGSFYPPRSVWIDPFFLETLPLRERRSGLGEVIKYALIGNPKLLGFLDDNLEALSDESFDRTAWEETIFLCASDKARIVSEDERESGLRMNLNFGHTFGHALEGAMGYQGILHGEAVGLGMIAAARVSRSLGMTGEETEETIRTYLKRAHLPDQWPEGIRFSDLEPFLKSDKKTSSGLVTLVLPVRPGEVVRTRDYEPSVLGLAIA</sequence>
<dbReference type="GO" id="GO:0005737">
    <property type="term" value="C:cytoplasm"/>
    <property type="evidence" value="ECO:0007669"/>
    <property type="project" value="UniProtKB-SubCell"/>
</dbReference>
<evidence type="ECO:0000259" key="12">
    <source>
        <dbReference type="Pfam" id="PF01761"/>
    </source>
</evidence>
<keyword evidence="8 10" id="KW-0456">Lyase</keyword>
<feature type="domain" description="3-dehydroquinate synthase C-terminal" evidence="13">
    <location>
        <begin position="186"/>
        <end position="332"/>
    </location>
</feature>
<comment type="catalytic activity">
    <reaction evidence="10">
        <text>7-phospho-2-dehydro-3-deoxy-D-arabino-heptonate = 3-dehydroquinate + phosphate</text>
        <dbReference type="Rhea" id="RHEA:21968"/>
        <dbReference type="ChEBI" id="CHEBI:32364"/>
        <dbReference type="ChEBI" id="CHEBI:43474"/>
        <dbReference type="ChEBI" id="CHEBI:58394"/>
        <dbReference type="EC" id="4.2.3.4"/>
    </reaction>
</comment>
<feature type="binding site" evidence="10">
    <location>
        <begin position="134"/>
        <end position="135"/>
    </location>
    <ligand>
        <name>NAD(+)</name>
        <dbReference type="ChEBI" id="CHEBI:57540"/>
    </ligand>
</feature>
<feature type="binding site" evidence="10">
    <location>
        <begin position="174"/>
        <end position="177"/>
    </location>
    <ligand>
        <name>NAD(+)</name>
        <dbReference type="ChEBI" id="CHEBI:57540"/>
    </ligand>
</feature>
<evidence type="ECO:0000256" key="9">
    <source>
        <dbReference type="ARBA" id="ARBA00023285"/>
    </source>
</evidence>
<keyword evidence="10" id="KW-0963">Cytoplasm</keyword>
<dbReference type="SUPFAM" id="SSF56796">
    <property type="entry name" value="Dehydroquinate synthase-like"/>
    <property type="match status" value="1"/>
</dbReference>
<evidence type="ECO:0000256" key="11">
    <source>
        <dbReference type="NCBIfam" id="TIGR01357"/>
    </source>
</evidence>
<dbReference type="InterPro" id="IPR030963">
    <property type="entry name" value="DHQ_synth_fam"/>
</dbReference>
<dbReference type="FunFam" id="3.40.50.1970:FF:000007">
    <property type="entry name" value="Pentafunctional AROM polypeptide"/>
    <property type="match status" value="1"/>
</dbReference>
<dbReference type="InterPro" id="IPR056179">
    <property type="entry name" value="DHQS_C"/>
</dbReference>
<evidence type="ECO:0000256" key="8">
    <source>
        <dbReference type="ARBA" id="ARBA00023239"/>
    </source>
</evidence>
<evidence type="ECO:0000256" key="6">
    <source>
        <dbReference type="ARBA" id="ARBA00022833"/>
    </source>
</evidence>
<feature type="binding site" evidence="10">
    <location>
        <position position="156"/>
    </location>
    <ligand>
        <name>NAD(+)</name>
        <dbReference type="ChEBI" id="CHEBI:57540"/>
    </ligand>
</feature>